<dbReference type="SUPFAM" id="SSF52540">
    <property type="entry name" value="P-loop containing nucleoside triphosphate hydrolases"/>
    <property type="match status" value="1"/>
</dbReference>
<dbReference type="EMBL" id="JMIB01000006">
    <property type="protein sequence ID" value="KDM92734.1"/>
    <property type="molecule type" value="Genomic_DNA"/>
</dbReference>
<dbReference type="Gene3D" id="3.40.50.300">
    <property type="entry name" value="P-loop containing nucleotide triphosphate hydrolases"/>
    <property type="match status" value="1"/>
</dbReference>
<proteinExistence type="predicted"/>
<name>A0A066RQX2_9GAMM</name>
<dbReference type="AlphaFoldDB" id="A0A066RQX2"/>
<keyword evidence="2" id="KW-1185">Reference proteome</keyword>
<evidence type="ECO:0000313" key="1">
    <source>
        <dbReference type="EMBL" id="KDM92734.1"/>
    </source>
</evidence>
<dbReference type="InterPro" id="IPR027417">
    <property type="entry name" value="P-loop_NTPase"/>
</dbReference>
<protein>
    <recommendedName>
        <fullName evidence="3">Sulfotransferase family protein</fullName>
    </recommendedName>
</protein>
<reference evidence="1 2" key="1">
    <citation type="submission" date="2014-04" db="EMBL/GenBank/DDBJ databases">
        <title>Draft genome sequence of Photobacterium halotolerans S2753: a solonamide, ngercheumicin and holomycin producer.</title>
        <authorList>
            <person name="Machado H.R."/>
            <person name="Gram L."/>
        </authorList>
    </citation>
    <scope>NUCLEOTIDE SEQUENCE [LARGE SCALE GENOMIC DNA]</scope>
    <source>
        <strain evidence="1 2">S2753</strain>
    </source>
</reference>
<dbReference type="Proteomes" id="UP000027192">
    <property type="component" value="Unassembled WGS sequence"/>
</dbReference>
<sequence length="245" mass="28757">MKKNVIILTHGWTGSSAFTALISRAGYWPGDSTVAKVDYDTFENTELVALNKQLMKDIGYQGDSERELISEALVSELANRADRIDLQPYQSFIHRLNQHQPWIWKDPRLTFTIRIWAQLLDLNQIAFIILTRDEEQSWITSNQRRHIQSRTFTRHYNQGVTETLKHFLHENEQPYLAFQFEDLQLKPEQTLEALNQFLDASLTMDDLKAVYSKPLYEKSKGFRDKLEALAIYLKNYRLRDGRQTS</sequence>
<accession>A0A066RQX2</accession>
<gene>
    <name evidence="1" type="ORF">EA58_05025</name>
</gene>
<evidence type="ECO:0000313" key="2">
    <source>
        <dbReference type="Proteomes" id="UP000027192"/>
    </source>
</evidence>
<organism evidence="1 2">
    <name type="scientific">Photobacterium galatheae</name>
    <dbReference type="NCBI Taxonomy" id="1654360"/>
    <lineage>
        <taxon>Bacteria</taxon>
        <taxon>Pseudomonadati</taxon>
        <taxon>Pseudomonadota</taxon>
        <taxon>Gammaproteobacteria</taxon>
        <taxon>Vibrionales</taxon>
        <taxon>Vibrionaceae</taxon>
        <taxon>Photobacterium</taxon>
    </lineage>
</organism>
<comment type="caution">
    <text evidence="1">The sequence shown here is derived from an EMBL/GenBank/DDBJ whole genome shotgun (WGS) entry which is preliminary data.</text>
</comment>
<evidence type="ECO:0008006" key="3">
    <source>
        <dbReference type="Google" id="ProtNLM"/>
    </source>
</evidence>